<dbReference type="KEGG" id="nsh:GXM_04804"/>
<dbReference type="GO" id="GO:0006355">
    <property type="term" value="P:regulation of DNA-templated transcription"/>
    <property type="evidence" value="ECO:0007669"/>
    <property type="project" value="InterPro"/>
</dbReference>
<dbReference type="RefSeq" id="WP_118167528.1">
    <property type="nucleotide sequence ID" value="NZ_CP045226.1"/>
</dbReference>
<dbReference type="SUPFAM" id="SSF47598">
    <property type="entry name" value="Ribbon-helix-helix"/>
    <property type="match status" value="1"/>
</dbReference>
<organism evidence="1 2">
    <name type="scientific">Nostoc sphaeroides CCNUC1</name>
    <dbReference type="NCBI Taxonomy" id="2653204"/>
    <lineage>
        <taxon>Bacteria</taxon>
        <taxon>Bacillati</taxon>
        <taxon>Cyanobacteriota</taxon>
        <taxon>Cyanophyceae</taxon>
        <taxon>Nostocales</taxon>
        <taxon>Nostocaceae</taxon>
        <taxon>Nostoc</taxon>
    </lineage>
</organism>
<reference evidence="1 2" key="1">
    <citation type="submission" date="2019-10" db="EMBL/GenBank/DDBJ databases">
        <title>Genomic and transcriptomic insights into the perfect genentic adaptation of a filamentous nitrogen-fixing cyanobacterium to rice fields.</title>
        <authorList>
            <person name="Chen Z."/>
        </authorList>
    </citation>
    <scope>NUCLEOTIDE SEQUENCE [LARGE SCALE GENOMIC DNA]</scope>
    <source>
        <strain evidence="1">CCNUC1</strain>
    </source>
</reference>
<dbReference type="InterPro" id="IPR038296">
    <property type="entry name" value="ParD_sf"/>
</dbReference>
<dbReference type="CDD" id="cd22231">
    <property type="entry name" value="RHH_NikR_HicB-like"/>
    <property type="match status" value="1"/>
</dbReference>
<sequence length="99" mass="11104">MTNIQISLPESMKVFVEEQVAKGDYSSASEYLQELIFQDQQCKGQEGKRTQLITKLQTQGQLNDEEFELIADKLADEFALCVGSNLPVLSDYAVTRSPL</sequence>
<accession>A0A5P8W3W9</accession>
<dbReference type="EMBL" id="CP045226">
    <property type="protein sequence ID" value="QFS47314.1"/>
    <property type="molecule type" value="Genomic_DNA"/>
</dbReference>
<evidence type="ECO:0000313" key="2">
    <source>
        <dbReference type="Proteomes" id="UP000326678"/>
    </source>
</evidence>
<name>A0A5P8W3W9_9NOSO</name>
<dbReference type="Gene3D" id="6.10.10.120">
    <property type="entry name" value="Antitoxin ParD1-like"/>
    <property type="match status" value="1"/>
</dbReference>
<evidence type="ECO:0000313" key="1">
    <source>
        <dbReference type="EMBL" id="QFS47314.1"/>
    </source>
</evidence>
<dbReference type="AlphaFoldDB" id="A0A5P8W3W9"/>
<keyword evidence="2" id="KW-1185">Reference proteome</keyword>
<proteinExistence type="predicted"/>
<gene>
    <name evidence="1" type="ORF">GXM_04804</name>
</gene>
<dbReference type="InterPro" id="IPR010985">
    <property type="entry name" value="Ribbon_hlx_hlx"/>
</dbReference>
<dbReference type="Proteomes" id="UP000326678">
    <property type="component" value="Chromosome Gxm1"/>
</dbReference>
<protein>
    <submittedName>
        <fullName evidence="1">Antitoxin ParD1/3/4</fullName>
    </submittedName>
</protein>